<evidence type="ECO:0000313" key="1">
    <source>
        <dbReference type="EMBL" id="SDD15731.1"/>
    </source>
</evidence>
<dbReference type="Proteomes" id="UP000198949">
    <property type="component" value="Unassembled WGS sequence"/>
</dbReference>
<protein>
    <submittedName>
        <fullName evidence="1">Uncharacterized protein</fullName>
    </submittedName>
</protein>
<dbReference type="RefSeq" id="WP_143014755.1">
    <property type="nucleotide sequence ID" value="NZ_FNAD01000002.1"/>
</dbReference>
<dbReference type="OrthoDB" id="4136070at2"/>
<accession>A0A1G6SGF2</accession>
<keyword evidence="2" id="KW-1185">Reference proteome</keyword>
<name>A0A1G6SGF2_9ACTN</name>
<proteinExistence type="predicted"/>
<reference evidence="2" key="1">
    <citation type="submission" date="2016-10" db="EMBL/GenBank/DDBJ databases">
        <authorList>
            <person name="Varghese N."/>
            <person name="Submissions S."/>
        </authorList>
    </citation>
    <scope>NUCLEOTIDE SEQUENCE [LARGE SCALE GENOMIC DNA]</scope>
    <source>
        <strain evidence="2">CGMCC 4.3516</strain>
    </source>
</reference>
<organism evidence="1 2">
    <name type="scientific">Glycomyces harbinensis</name>
    <dbReference type="NCBI Taxonomy" id="58114"/>
    <lineage>
        <taxon>Bacteria</taxon>
        <taxon>Bacillati</taxon>
        <taxon>Actinomycetota</taxon>
        <taxon>Actinomycetes</taxon>
        <taxon>Glycomycetales</taxon>
        <taxon>Glycomycetaceae</taxon>
        <taxon>Glycomyces</taxon>
    </lineage>
</organism>
<sequence>MTDRIFPGIASMSLHRNGTTTVTSTDGRAISSVLPPGTFAESSAIASCTYLPASSTVRCETIQGDYIDSEIPSLTDPSPLRGRPTIYLDQNHWSTLANAIYDPGRVHSAAELEAARELIELAKAKRVVLPVSAGHMQETCQDGIDERRYQRALTMLQISVGWRLTDPLALRRIELRTALCARYRGPDPANPPAVTLDPGALFRSRGASQPFSTTSDPGNLDQLQEILTTAMAHIDIFLDAESIPAHPV</sequence>
<gene>
    <name evidence="1" type="ORF">SAMN05216270_10276</name>
</gene>
<dbReference type="EMBL" id="FNAD01000002">
    <property type="protein sequence ID" value="SDD15731.1"/>
    <property type="molecule type" value="Genomic_DNA"/>
</dbReference>
<dbReference type="AlphaFoldDB" id="A0A1G6SGF2"/>
<evidence type="ECO:0000313" key="2">
    <source>
        <dbReference type="Proteomes" id="UP000198949"/>
    </source>
</evidence>
<dbReference type="STRING" id="58114.SAMN05216270_10276"/>